<dbReference type="EMBL" id="JACYWE010000003">
    <property type="protein sequence ID" value="MBD8506021.1"/>
    <property type="molecule type" value="Genomic_DNA"/>
</dbReference>
<keyword evidence="2" id="KW-0378">Hydrolase</keyword>
<evidence type="ECO:0000259" key="3">
    <source>
        <dbReference type="PROSITE" id="PS51462"/>
    </source>
</evidence>
<gene>
    <name evidence="4" type="ORF">HT102_05930</name>
</gene>
<organism evidence="4 5">
    <name type="scientific">Lolliginicoccus lacisalsi</name>
    <dbReference type="NCBI Taxonomy" id="2742202"/>
    <lineage>
        <taxon>Bacteria</taxon>
        <taxon>Bacillati</taxon>
        <taxon>Actinomycetota</taxon>
        <taxon>Actinomycetes</taxon>
        <taxon>Mycobacteriales</taxon>
        <taxon>Hoyosellaceae</taxon>
        <taxon>Lolliginicoccus</taxon>
    </lineage>
</organism>
<comment type="caution">
    <text evidence="4">The sequence shown here is derived from an EMBL/GenBank/DDBJ whole genome shotgun (WGS) entry which is preliminary data.</text>
</comment>
<name>A0A927JB45_9ACTN</name>
<dbReference type="AlphaFoldDB" id="A0A927JB45"/>
<dbReference type="Proteomes" id="UP000642993">
    <property type="component" value="Unassembled WGS sequence"/>
</dbReference>
<evidence type="ECO:0000256" key="2">
    <source>
        <dbReference type="ARBA" id="ARBA00022801"/>
    </source>
</evidence>
<dbReference type="CDD" id="cd18879">
    <property type="entry name" value="NUDIX_Hydrolase"/>
    <property type="match status" value="1"/>
</dbReference>
<protein>
    <submittedName>
        <fullName evidence="4">NUDIX domain-containing protein</fullName>
    </submittedName>
</protein>
<dbReference type="GO" id="GO:0016787">
    <property type="term" value="F:hydrolase activity"/>
    <property type="evidence" value="ECO:0007669"/>
    <property type="project" value="UniProtKB-KW"/>
</dbReference>
<dbReference type="RefSeq" id="WP_192038506.1">
    <property type="nucleotide sequence ID" value="NZ_JACYWE010000003.1"/>
</dbReference>
<dbReference type="PANTHER" id="PTHR43046:SF16">
    <property type="entry name" value="ADP-RIBOSE PYROPHOSPHATASE YJHB-RELATED"/>
    <property type="match status" value="1"/>
</dbReference>
<dbReference type="Pfam" id="PF00293">
    <property type="entry name" value="NUDIX"/>
    <property type="match status" value="1"/>
</dbReference>
<evidence type="ECO:0000256" key="1">
    <source>
        <dbReference type="ARBA" id="ARBA00001946"/>
    </source>
</evidence>
<dbReference type="InterPro" id="IPR000086">
    <property type="entry name" value="NUDIX_hydrolase_dom"/>
</dbReference>
<comment type="cofactor">
    <cofactor evidence="1">
        <name>Mg(2+)</name>
        <dbReference type="ChEBI" id="CHEBI:18420"/>
    </cofactor>
</comment>
<feature type="domain" description="Nudix hydrolase" evidence="3">
    <location>
        <begin position="19"/>
        <end position="148"/>
    </location>
</feature>
<evidence type="ECO:0000313" key="5">
    <source>
        <dbReference type="Proteomes" id="UP000642993"/>
    </source>
</evidence>
<dbReference type="Gene3D" id="3.90.79.10">
    <property type="entry name" value="Nucleoside Triphosphate Pyrophosphohydrolase"/>
    <property type="match status" value="1"/>
</dbReference>
<dbReference type="InterPro" id="IPR020084">
    <property type="entry name" value="NUDIX_hydrolase_CS"/>
</dbReference>
<sequence>MAIPEFILQLRQHVGTSLLWLTGVSAVVRNEHGEILLARRADSGEWAVISGILEPGEEAGPAMAREVAEEAGIEVVLERITSVTTSPVITYPNGDQAQYVDICFIARHAAGTPRPADGENTDIGWFPPDRLPPDLAATSRERIRLALSTGPETWFQEPR</sequence>
<dbReference type="SUPFAM" id="SSF55811">
    <property type="entry name" value="Nudix"/>
    <property type="match status" value="1"/>
</dbReference>
<dbReference type="PROSITE" id="PS51462">
    <property type="entry name" value="NUDIX"/>
    <property type="match status" value="1"/>
</dbReference>
<dbReference type="PROSITE" id="PS00893">
    <property type="entry name" value="NUDIX_BOX"/>
    <property type="match status" value="1"/>
</dbReference>
<reference evidence="4" key="1">
    <citation type="submission" date="2020-09" db="EMBL/GenBank/DDBJ databases">
        <title>Hoyosella lacisalsi sp. nov., a halotolerant actinobacterium isolated from soil of Lake Gudzhirganskoe.</title>
        <authorList>
            <person name="Yang Q."/>
            <person name="Guo P.Y."/>
            <person name="Liu S.W."/>
            <person name="Li F.N."/>
            <person name="Sun C.H."/>
        </authorList>
    </citation>
    <scope>NUCLEOTIDE SEQUENCE</scope>
    <source>
        <strain evidence="4">G463</strain>
    </source>
</reference>
<dbReference type="PANTHER" id="PTHR43046">
    <property type="entry name" value="GDP-MANNOSE MANNOSYL HYDROLASE"/>
    <property type="match status" value="1"/>
</dbReference>
<dbReference type="InterPro" id="IPR015797">
    <property type="entry name" value="NUDIX_hydrolase-like_dom_sf"/>
</dbReference>
<evidence type="ECO:0000313" key="4">
    <source>
        <dbReference type="EMBL" id="MBD8506021.1"/>
    </source>
</evidence>
<proteinExistence type="predicted"/>
<accession>A0A927JB45</accession>
<keyword evidence="5" id="KW-1185">Reference proteome</keyword>